<keyword evidence="2 9" id="KW-0436">Ligase</keyword>
<dbReference type="GO" id="GO:0005524">
    <property type="term" value="F:ATP binding"/>
    <property type="evidence" value="ECO:0007669"/>
    <property type="project" value="UniProtKB-KW"/>
</dbReference>
<dbReference type="Proteomes" id="UP001240236">
    <property type="component" value="Unassembled WGS sequence"/>
</dbReference>
<name>A0AAE3W4G3_9ACTN</name>
<comment type="similarity">
    <text evidence="1 5 6">Belongs to the glutamine synthetase family.</text>
</comment>
<comment type="caution">
    <text evidence="9">The sequence shown here is derived from an EMBL/GenBank/DDBJ whole genome shotgun (WGS) entry which is preliminary data.</text>
</comment>
<keyword evidence="4" id="KW-0067">ATP-binding</keyword>
<dbReference type="Pfam" id="PF00120">
    <property type="entry name" value="Gln-synt_C"/>
    <property type="match status" value="1"/>
</dbReference>
<reference evidence="9 10" key="1">
    <citation type="submission" date="2023-07" db="EMBL/GenBank/DDBJ databases">
        <title>Sequencing the genomes of 1000 actinobacteria strains.</title>
        <authorList>
            <person name="Klenk H.-P."/>
        </authorList>
    </citation>
    <scope>NUCLEOTIDE SEQUENCE [LARGE SCALE GENOMIC DNA]</scope>
    <source>
        <strain evidence="9 10">DSM 44709</strain>
    </source>
</reference>
<protein>
    <submittedName>
        <fullName evidence="9">Glutamine synthetase</fullName>
        <ecNumber evidence="9">6.3.1.2</ecNumber>
    </submittedName>
</protein>
<dbReference type="PROSITE" id="PS51987">
    <property type="entry name" value="GS_CATALYTIC"/>
    <property type="match status" value="1"/>
</dbReference>
<dbReference type="SMART" id="SM01230">
    <property type="entry name" value="Gln-synt_C"/>
    <property type="match status" value="1"/>
</dbReference>
<dbReference type="SUPFAM" id="SSF54368">
    <property type="entry name" value="Glutamine synthetase, N-terminal domain"/>
    <property type="match status" value="1"/>
</dbReference>
<dbReference type="PROSITE" id="PS51986">
    <property type="entry name" value="GS_BETA_GRASP"/>
    <property type="match status" value="1"/>
</dbReference>
<dbReference type="GO" id="GO:0042402">
    <property type="term" value="P:biogenic amine catabolic process"/>
    <property type="evidence" value="ECO:0007669"/>
    <property type="project" value="UniProtKB-ARBA"/>
</dbReference>
<dbReference type="AlphaFoldDB" id="A0AAE3W4G3"/>
<evidence type="ECO:0000313" key="10">
    <source>
        <dbReference type="Proteomes" id="UP001240236"/>
    </source>
</evidence>
<evidence type="ECO:0000256" key="4">
    <source>
        <dbReference type="ARBA" id="ARBA00022840"/>
    </source>
</evidence>
<evidence type="ECO:0000256" key="6">
    <source>
        <dbReference type="RuleBase" id="RU000384"/>
    </source>
</evidence>
<dbReference type="GO" id="GO:0006576">
    <property type="term" value="P:biogenic amine metabolic process"/>
    <property type="evidence" value="ECO:0007669"/>
    <property type="project" value="UniProtKB-ARBA"/>
</dbReference>
<dbReference type="InterPro" id="IPR014746">
    <property type="entry name" value="Gln_synth/guanido_kin_cat_dom"/>
</dbReference>
<keyword evidence="10" id="KW-1185">Reference proteome</keyword>
<dbReference type="EMBL" id="JAUSUZ010000001">
    <property type="protein sequence ID" value="MDQ0369132.1"/>
    <property type="molecule type" value="Genomic_DNA"/>
</dbReference>
<dbReference type="SUPFAM" id="SSF55931">
    <property type="entry name" value="Glutamine synthetase/guanido kinase"/>
    <property type="match status" value="1"/>
</dbReference>
<accession>A0AAE3W4G3</accession>
<dbReference type="InterPro" id="IPR008146">
    <property type="entry name" value="Gln_synth_cat_dom"/>
</dbReference>
<dbReference type="InterPro" id="IPR008147">
    <property type="entry name" value="Gln_synt_N"/>
</dbReference>
<feature type="domain" description="GS catalytic" evidence="8">
    <location>
        <begin position="128"/>
        <end position="460"/>
    </location>
</feature>
<dbReference type="InterPro" id="IPR036651">
    <property type="entry name" value="Gln_synt_N_sf"/>
</dbReference>
<dbReference type="Gene3D" id="3.30.590.10">
    <property type="entry name" value="Glutamine synthetase/guanido kinase, catalytic domain"/>
    <property type="match status" value="1"/>
</dbReference>
<dbReference type="PANTHER" id="PTHR43785:SF12">
    <property type="entry name" value="TYPE-1 GLUTAMINE SYNTHETASE 2"/>
    <property type="match status" value="1"/>
</dbReference>
<evidence type="ECO:0000259" key="7">
    <source>
        <dbReference type="PROSITE" id="PS51986"/>
    </source>
</evidence>
<sequence length="460" mass="49992">MGLVVDQITMGLTLDGLRAAIDTGEVDTVVLAITDMQGRLQGKRFHAAHFLDEIVAHGSEGCDYLLAVDVEMNTVGGYAMSSWQRGYGDLAMVPDFGTLRRVPWQPGTAMLLADLAWLDGSGDVPASPRQILQRQLDRLGEYGYTAWAGTELEFVLYRDSYEAAQGRGYRDLTPANLYNVDYSLLGTARVEPLLRRIRNEMYGAGLVPESAKGECNLGQHEIGFRYAEALTAADHHVIYKNGAKEIAAQEGMSITFMAKPNAREGNSCHIHFSLRDHTGAPAMPGDGPGGLSRVGGYAVAGLLATMREASLFYAPQINSYKRYQPGSFAPTAVRWGVDNRTCALRIAGHGPSTRVENRVPGADVNPYLAIAALVAGALHGIERELPLEDAYPGNAYADEDAPRVPPTLRDALELWESSAFVRAAFGDDVAAHYANNARVELAAFDAAVTDWELRRGFERL</sequence>
<dbReference type="FunFam" id="3.30.590.10:FF:000005">
    <property type="entry name" value="Probable glutamine synthetase"/>
    <property type="match status" value="1"/>
</dbReference>
<feature type="domain" description="GS beta-grasp" evidence="7">
    <location>
        <begin position="24"/>
        <end position="120"/>
    </location>
</feature>
<dbReference type="FunFam" id="3.10.20.70:FF:000015">
    <property type="entry name" value="Putative glutamine synthetase"/>
    <property type="match status" value="1"/>
</dbReference>
<evidence type="ECO:0000256" key="3">
    <source>
        <dbReference type="ARBA" id="ARBA00022741"/>
    </source>
</evidence>
<dbReference type="Gene3D" id="3.10.20.70">
    <property type="entry name" value="Glutamine synthetase, N-terminal domain"/>
    <property type="match status" value="1"/>
</dbReference>
<keyword evidence="3" id="KW-0547">Nucleotide-binding</keyword>
<dbReference type="EC" id="6.3.1.2" evidence="9"/>
<dbReference type="GO" id="GO:0004356">
    <property type="term" value="F:glutamine synthetase activity"/>
    <property type="evidence" value="ECO:0007669"/>
    <property type="project" value="UniProtKB-EC"/>
</dbReference>
<dbReference type="RefSeq" id="WP_307244140.1">
    <property type="nucleotide sequence ID" value="NZ_JAUSUZ010000001.1"/>
</dbReference>
<dbReference type="PANTHER" id="PTHR43785">
    <property type="entry name" value="GAMMA-GLUTAMYLPUTRESCINE SYNTHETASE"/>
    <property type="match status" value="1"/>
</dbReference>
<evidence type="ECO:0000259" key="8">
    <source>
        <dbReference type="PROSITE" id="PS51987"/>
    </source>
</evidence>
<evidence type="ECO:0000256" key="2">
    <source>
        <dbReference type="ARBA" id="ARBA00022598"/>
    </source>
</evidence>
<evidence type="ECO:0000256" key="1">
    <source>
        <dbReference type="ARBA" id="ARBA00009897"/>
    </source>
</evidence>
<evidence type="ECO:0000256" key="5">
    <source>
        <dbReference type="PROSITE-ProRule" id="PRU01330"/>
    </source>
</evidence>
<organism evidence="9 10">
    <name type="scientific">Catenuloplanes indicus</name>
    <dbReference type="NCBI Taxonomy" id="137267"/>
    <lineage>
        <taxon>Bacteria</taxon>
        <taxon>Bacillati</taxon>
        <taxon>Actinomycetota</taxon>
        <taxon>Actinomycetes</taxon>
        <taxon>Micromonosporales</taxon>
        <taxon>Micromonosporaceae</taxon>
        <taxon>Catenuloplanes</taxon>
    </lineage>
</organism>
<gene>
    <name evidence="9" type="ORF">J2S42_005801</name>
</gene>
<evidence type="ECO:0000313" key="9">
    <source>
        <dbReference type="EMBL" id="MDQ0369132.1"/>
    </source>
</evidence>
<dbReference type="GO" id="GO:0006542">
    <property type="term" value="P:glutamine biosynthetic process"/>
    <property type="evidence" value="ECO:0007669"/>
    <property type="project" value="InterPro"/>
</dbReference>
<proteinExistence type="inferred from homology"/>